<dbReference type="HOGENOM" id="CLU_137417_2_0_11"/>
<dbReference type="SUPFAM" id="SSF54427">
    <property type="entry name" value="NTF2-like"/>
    <property type="match status" value="1"/>
</dbReference>
<dbReference type="RefSeq" id="WP_013020232.1">
    <property type="nucleotide sequence ID" value="NC_013947.1"/>
</dbReference>
<organism evidence="2 3">
    <name type="scientific">Stackebrandtia nassauensis (strain DSM 44728 / CIP 108903 / NRRL B-16338 / NBRC 102104 / LLR-40K-21)</name>
    <dbReference type="NCBI Taxonomy" id="446470"/>
    <lineage>
        <taxon>Bacteria</taxon>
        <taxon>Bacillati</taxon>
        <taxon>Actinomycetota</taxon>
        <taxon>Actinomycetes</taxon>
        <taxon>Glycomycetales</taxon>
        <taxon>Glycomycetaceae</taxon>
        <taxon>Stackebrandtia</taxon>
    </lineage>
</organism>
<dbReference type="InterPro" id="IPR032710">
    <property type="entry name" value="NTF2-like_dom_sf"/>
</dbReference>
<dbReference type="KEGG" id="sna:Snas_5024"/>
<sequence length="118" mass="12847">MNTRYEPASTPEELSRLVVERVNAGDAAGVAVLYETQAVVGFPSDNPTVGREAIAALYQRMVDAGAKFEVEDPLPTLYFEDLALTATRPKDGTGGRSQVLRRQPDGTWLRVLDRPEAG</sequence>
<dbReference type="InterPro" id="IPR037401">
    <property type="entry name" value="SnoaL-like"/>
</dbReference>
<evidence type="ECO:0000313" key="2">
    <source>
        <dbReference type="EMBL" id="ADD44661.1"/>
    </source>
</evidence>
<dbReference type="STRING" id="446470.Snas_5024"/>
<proteinExistence type="predicted"/>
<dbReference type="Gene3D" id="3.10.450.50">
    <property type="match status" value="1"/>
</dbReference>
<accession>D3Q9W5</accession>
<dbReference type="OrthoDB" id="674363at2"/>
<keyword evidence="3" id="KW-1185">Reference proteome</keyword>
<dbReference type="EMBL" id="CP001778">
    <property type="protein sequence ID" value="ADD44661.1"/>
    <property type="molecule type" value="Genomic_DNA"/>
</dbReference>
<dbReference type="Proteomes" id="UP000000844">
    <property type="component" value="Chromosome"/>
</dbReference>
<name>D3Q9W5_STANL</name>
<feature type="domain" description="SnoaL-like" evidence="1">
    <location>
        <begin position="19"/>
        <end position="89"/>
    </location>
</feature>
<protein>
    <recommendedName>
        <fullName evidence="1">SnoaL-like domain-containing protein</fullName>
    </recommendedName>
</protein>
<evidence type="ECO:0000313" key="3">
    <source>
        <dbReference type="Proteomes" id="UP000000844"/>
    </source>
</evidence>
<dbReference type="AlphaFoldDB" id="D3Q9W5"/>
<evidence type="ECO:0000259" key="1">
    <source>
        <dbReference type="Pfam" id="PF12680"/>
    </source>
</evidence>
<dbReference type="eggNOG" id="COG4319">
    <property type="taxonomic scope" value="Bacteria"/>
</dbReference>
<dbReference type="Pfam" id="PF12680">
    <property type="entry name" value="SnoaL_2"/>
    <property type="match status" value="1"/>
</dbReference>
<gene>
    <name evidence="2" type="ordered locus">Snas_5024</name>
</gene>
<reference evidence="2 3" key="1">
    <citation type="journal article" date="2009" name="Stand. Genomic Sci.">
        <title>Complete genome sequence of Stackebrandtia nassauensis type strain (LLR-40K-21).</title>
        <authorList>
            <person name="Munk C."/>
            <person name="Lapidus A."/>
            <person name="Copeland A."/>
            <person name="Jando M."/>
            <person name="Mayilraj S."/>
            <person name="Glavina Del Rio T."/>
            <person name="Nolan M."/>
            <person name="Chen F."/>
            <person name="Lucas S."/>
            <person name="Tice H."/>
            <person name="Cheng J.F."/>
            <person name="Han C."/>
            <person name="Detter J.C."/>
            <person name="Bruce D."/>
            <person name="Goodwin L."/>
            <person name="Chain P."/>
            <person name="Pitluck S."/>
            <person name="Goker M."/>
            <person name="Ovchinikova G."/>
            <person name="Pati A."/>
            <person name="Ivanova N."/>
            <person name="Mavromatis K."/>
            <person name="Chen A."/>
            <person name="Palaniappan K."/>
            <person name="Land M."/>
            <person name="Hauser L."/>
            <person name="Chang Y.J."/>
            <person name="Jeffries C.D."/>
            <person name="Bristow J."/>
            <person name="Eisen J.A."/>
            <person name="Markowitz V."/>
            <person name="Hugenholtz P."/>
            <person name="Kyrpides N.C."/>
            <person name="Klenk H.P."/>
        </authorList>
    </citation>
    <scope>NUCLEOTIDE SEQUENCE [LARGE SCALE GENOMIC DNA]</scope>
    <source>
        <strain evidence="3">DSM 44728 / CIP 108903 / NRRL B-16338 / NBRC 102104 / LLR-40K-21</strain>
    </source>
</reference>